<evidence type="ECO:0000313" key="6">
    <source>
        <dbReference type="EMBL" id="CAI8052701.1"/>
    </source>
</evidence>
<evidence type="ECO:0000256" key="3">
    <source>
        <dbReference type="ARBA" id="ARBA00023125"/>
    </source>
</evidence>
<dbReference type="Proteomes" id="UP001174909">
    <property type="component" value="Unassembled WGS sequence"/>
</dbReference>
<gene>
    <name evidence="6" type="ORF">GBAR_LOCUS28826</name>
</gene>
<dbReference type="PANTHER" id="PTHR48111">
    <property type="entry name" value="REGULATOR OF RPOS"/>
    <property type="match status" value="1"/>
</dbReference>
<protein>
    <submittedName>
        <fullName evidence="6">Transcriptional regulatory protein GlnR</fullName>
    </submittedName>
</protein>
<dbReference type="InterPro" id="IPR001867">
    <property type="entry name" value="OmpR/PhoB-type_DNA-bd"/>
</dbReference>
<keyword evidence="7" id="KW-1185">Reference proteome</keyword>
<dbReference type="InterPro" id="IPR016032">
    <property type="entry name" value="Sig_transdc_resp-reg_C-effctor"/>
</dbReference>
<dbReference type="GO" id="GO:0006355">
    <property type="term" value="P:regulation of DNA-templated transcription"/>
    <property type="evidence" value="ECO:0007669"/>
    <property type="project" value="InterPro"/>
</dbReference>
<reference evidence="6" key="1">
    <citation type="submission" date="2023-03" db="EMBL/GenBank/DDBJ databases">
        <authorList>
            <person name="Steffen K."/>
            <person name="Cardenas P."/>
        </authorList>
    </citation>
    <scope>NUCLEOTIDE SEQUENCE</scope>
</reference>
<dbReference type="PANTHER" id="PTHR48111:SF40">
    <property type="entry name" value="PHOSPHATE REGULON TRANSCRIPTIONAL REGULATORY PROTEIN PHOB"/>
    <property type="match status" value="1"/>
</dbReference>
<name>A0AA35TTB0_GEOBA</name>
<dbReference type="GO" id="GO:0000976">
    <property type="term" value="F:transcription cis-regulatory region binding"/>
    <property type="evidence" value="ECO:0007669"/>
    <property type="project" value="TreeGrafter"/>
</dbReference>
<evidence type="ECO:0000259" key="5">
    <source>
        <dbReference type="PROSITE" id="PS51755"/>
    </source>
</evidence>
<sequence>MDAVMLDVESFRPAECQDLVTGCRELKVPVLAVIPADSLEEYDPAMNPDEFILTPMQKEELLARIKQAIYRVSGPSGGQLLKVGDLSIDLERYDVMMAGRRVSLTYKEFQLLVMLASNPGRVYSRDVLLSQVWGYDYLGGTRTVDVHVRRLRSKIEDPDHSFIETIWNVGYRFKSTV</sequence>
<dbReference type="Gene3D" id="1.10.10.10">
    <property type="entry name" value="Winged helix-like DNA-binding domain superfamily/Winged helix DNA-binding domain"/>
    <property type="match status" value="1"/>
</dbReference>
<dbReference type="GO" id="GO:0000156">
    <property type="term" value="F:phosphorelay response regulator activity"/>
    <property type="evidence" value="ECO:0007669"/>
    <property type="project" value="TreeGrafter"/>
</dbReference>
<dbReference type="AlphaFoldDB" id="A0AA35TTB0"/>
<dbReference type="InterPro" id="IPR036388">
    <property type="entry name" value="WH-like_DNA-bd_sf"/>
</dbReference>
<evidence type="ECO:0000256" key="2">
    <source>
        <dbReference type="ARBA" id="ARBA00023012"/>
    </source>
</evidence>
<comment type="caution">
    <text evidence="6">The sequence shown here is derived from an EMBL/GenBank/DDBJ whole genome shotgun (WGS) entry which is preliminary data.</text>
</comment>
<dbReference type="InterPro" id="IPR039420">
    <property type="entry name" value="WalR-like"/>
</dbReference>
<dbReference type="GO" id="GO:0005829">
    <property type="term" value="C:cytosol"/>
    <property type="evidence" value="ECO:0007669"/>
    <property type="project" value="TreeGrafter"/>
</dbReference>
<keyword evidence="3 4" id="KW-0238">DNA-binding</keyword>
<dbReference type="GO" id="GO:0032993">
    <property type="term" value="C:protein-DNA complex"/>
    <property type="evidence" value="ECO:0007669"/>
    <property type="project" value="TreeGrafter"/>
</dbReference>
<dbReference type="SUPFAM" id="SSF46894">
    <property type="entry name" value="C-terminal effector domain of the bipartite response regulators"/>
    <property type="match status" value="1"/>
</dbReference>
<dbReference type="PROSITE" id="PS51755">
    <property type="entry name" value="OMPR_PHOB"/>
    <property type="match status" value="1"/>
</dbReference>
<dbReference type="FunFam" id="1.10.10.10:FF:000018">
    <property type="entry name" value="DNA-binding response regulator ResD"/>
    <property type="match status" value="1"/>
</dbReference>
<dbReference type="Pfam" id="PF00486">
    <property type="entry name" value="Trans_reg_C"/>
    <property type="match status" value="1"/>
</dbReference>
<evidence type="ECO:0000256" key="4">
    <source>
        <dbReference type="PROSITE-ProRule" id="PRU01091"/>
    </source>
</evidence>
<dbReference type="EMBL" id="CASHTH010004032">
    <property type="protein sequence ID" value="CAI8052701.1"/>
    <property type="molecule type" value="Genomic_DNA"/>
</dbReference>
<dbReference type="SMART" id="SM00862">
    <property type="entry name" value="Trans_reg_C"/>
    <property type="match status" value="1"/>
</dbReference>
<evidence type="ECO:0000256" key="1">
    <source>
        <dbReference type="ARBA" id="ARBA00022553"/>
    </source>
</evidence>
<feature type="DNA-binding region" description="OmpR/PhoB-type" evidence="4">
    <location>
        <begin position="78"/>
        <end position="175"/>
    </location>
</feature>
<accession>A0AA35TTB0</accession>
<keyword evidence="2" id="KW-0902">Two-component regulatory system</keyword>
<dbReference type="CDD" id="cd00383">
    <property type="entry name" value="trans_reg_C"/>
    <property type="match status" value="1"/>
</dbReference>
<evidence type="ECO:0000313" key="7">
    <source>
        <dbReference type="Proteomes" id="UP001174909"/>
    </source>
</evidence>
<proteinExistence type="predicted"/>
<keyword evidence="1" id="KW-0597">Phosphoprotein</keyword>
<organism evidence="6 7">
    <name type="scientific">Geodia barretti</name>
    <name type="common">Barrett's horny sponge</name>
    <dbReference type="NCBI Taxonomy" id="519541"/>
    <lineage>
        <taxon>Eukaryota</taxon>
        <taxon>Metazoa</taxon>
        <taxon>Porifera</taxon>
        <taxon>Demospongiae</taxon>
        <taxon>Heteroscleromorpha</taxon>
        <taxon>Tetractinellida</taxon>
        <taxon>Astrophorina</taxon>
        <taxon>Geodiidae</taxon>
        <taxon>Geodia</taxon>
    </lineage>
</organism>
<feature type="domain" description="OmpR/PhoB-type" evidence="5">
    <location>
        <begin position="78"/>
        <end position="175"/>
    </location>
</feature>